<keyword evidence="2" id="KW-1185">Reference proteome</keyword>
<evidence type="ECO:0000313" key="2">
    <source>
        <dbReference type="Proteomes" id="UP000053424"/>
    </source>
</evidence>
<dbReference type="OrthoDB" id="2970937at2759"/>
<dbReference type="Proteomes" id="UP000053424">
    <property type="component" value="Unassembled WGS sequence"/>
</dbReference>
<accession>A0A0C3BRP2</accession>
<evidence type="ECO:0000313" key="1">
    <source>
        <dbReference type="EMBL" id="KIM39365.1"/>
    </source>
</evidence>
<feature type="non-terminal residue" evidence="1">
    <location>
        <position position="1"/>
    </location>
</feature>
<dbReference type="AlphaFoldDB" id="A0A0C3BRP2"/>
<sequence>IDGLDECNSPFIQRGILDAISRLFRQHHIPILFLVASRPESHLSQFFNSKSLVDLLVRLPLDVDYRSADDIHLFLSDKFKEIKDTHPLKTFIDPTWPSLRIMQTLIEKSSGHFIYAATVVRYI</sequence>
<name>A0A0C3BRP2_HEBCY</name>
<feature type="non-terminal residue" evidence="1">
    <location>
        <position position="123"/>
    </location>
</feature>
<evidence type="ECO:0008006" key="3">
    <source>
        <dbReference type="Google" id="ProtNLM"/>
    </source>
</evidence>
<organism evidence="1 2">
    <name type="scientific">Hebeloma cylindrosporum</name>
    <dbReference type="NCBI Taxonomy" id="76867"/>
    <lineage>
        <taxon>Eukaryota</taxon>
        <taxon>Fungi</taxon>
        <taxon>Dikarya</taxon>
        <taxon>Basidiomycota</taxon>
        <taxon>Agaricomycotina</taxon>
        <taxon>Agaricomycetes</taxon>
        <taxon>Agaricomycetidae</taxon>
        <taxon>Agaricales</taxon>
        <taxon>Agaricineae</taxon>
        <taxon>Hymenogastraceae</taxon>
        <taxon>Hebeloma</taxon>
    </lineage>
</organism>
<dbReference type="HOGENOM" id="CLU_000288_6_7_1"/>
<gene>
    <name evidence="1" type="ORF">M413DRAFT_37409</name>
</gene>
<dbReference type="EMBL" id="KN831786">
    <property type="protein sequence ID" value="KIM39365.1"/>
    <property type="molecule type" value="Genomic_DNA"/>
</dbReference>
<reference evidence="2" key="2">
    <citation type="submission" date="2015-01" db="EMBL/GenBank/DDBJ databases">
        <title>Evolutionary Origins and Diversification of the Mycorrhizal Mutualists.</title>
        <authorList>
            <consortium name="DOE Joint Genome Institute"/>
            <consortium name="Mycorrhizal Genomics Consortium"/>
            <person name="Kohler A."/>
            <person name="Kuo A."/>
            <person name="Nagy L.G."/>
            <person name="Floudas D."/>
            <person name="Copeland A."/>
            <person name="Barry K.W."/>
            <person name="Cichocki N."/>
            <person name="Veneault-Fourrey C."/>
            <person name="LaButti K."/>
            <person name="Lindquist E.A."/>
            <person name="Lipzen A."/>
            <person name="Lundell T."/>
            <person name="Morin E."/>
            <person name="Murat C."/>
            <person name="Riley R."/>
            <person name="Ohm R."/>
            <person name="Sun H."/>
            <person name="Tunlid A."/>
            <person name="Henrissat B."/>
            <person name="Grigoriev I.V."/>
            <person name="Hibbett D.S."/>
            <person name="Martin F."/>
        </authorList>
    </citation>
    <scope>NUCLEOTIDE SEQUENCE [LARGE SCALE GENOMIC DNA]</scope>
    <source>
        <strain evidence="2">h7</strain>
    </source>
</reference>
<proteinExistence type="predicted"/>
<reference evidence="1 2" key="1">
    <citation type="submission" date="2014-04" db="EMBL/GenBank/DDBJ databases">
        <authorList>
            <consortium name="DOE Joint Genome Institute"/>
            <person name="Kuo A."/>
            <person name="Gay G."/>
            <person name="Dore J."/>
            <person name="Kohler A."/>
            <person name="Nagy L.G."/>
            <person name="Floudas D."/>
            <person name="Copeland A."/>
            <person name="Barry K.W."/>
            <person name="Cichocki N."/>
            <person name="Veneault-Fourrey C."/>
            <person name="LaButti K."/>
            <person name="Lindquist E.A."/>
            <person name="Lipzen A."/>
            <person name="Lundell T."/>
            <person name="Morin E."/>
            <person name="Murat C."/>
            <person name="Sun H."/>
            <person name="Tunlid A."/>
            <person name="Henrissat B."/>
            <person name="Grigoriev I.V."/>
            <person name="Hibbett D.S."/>
            <person name="Martin F."/>
            <person name="Nordberg H.P."/>
            <person name="Cantor M.N."/>
            <person name="Hua S.X."/>
        </authorList>
    </citation>
    <scope>NUCLEOTIDE SEQUENCE [LARGE SCALE GENOMIC DNA]</scope>
    <source>
        <strain evidence="2">h7</strain>
    </source>
</reference>
<protein>
    <recommendedName>
        <fullName evidence="3">NACHT domain-containing protein</fullName>
    </recommendedName>
</protein>